<organism evidence="2 3">
    <name type="scientific">Oesophagostomum dentatum</name>
    <name type="common">Nodular worm</name>
    <dbReference type="NCBI Taxonomy" id="61180"/>
    <lineage>
        <taxon>Eukaryota</taxon>
        <taxon>Metazoa</taxon>
        <taxon>Ecdysozoa</taxon>
        <taxon>Nematoda</taxon>
        <taxon>Chromadorea</taxon>
        <taxon>Rhabditida</taxon>
        <taxon>Rhabditina</taxon>
        <taxon>Rhabditomorpha</taxon>
        <taxon>Strongyloidea</taxon>
        <taxon>Strongylidae</taxon>
        <taxon>Oesophagostomum</taxon>
    </lineage>
</organism>
<evidence type="ECO:0000313" key="2">
    <source>
        <dbReference type="EMBL" id="KHJ79676.1"/>
    </source>
</evidence>
<feature type="region of interest" description="Disordered" evidence="1">
    <location>
        <begin position="258"/>
        <end position="312"/>
    </location>
</feature>
<dbReference type="EMBL" id="KN603804">
    <property type="protein sequence ID" value="KHJ79676.1"/>
    <property type="molecule type" value="Genomic_DNA"/>
</dbReference>
<dbReference type="OrthoDB" id="5909413at2759"/>
<accession>A0A0B1S732</accession>
<dbReference type="Proteomes" id="UP000053660">
    <property type="component" value="Unassembled WGS sequence"/>
</dbReference>
<dbReference type="AlphaFoldDB" id="A0A0B1S732"/>
<feature type="non-terminal residue" evidence="2">
    <location>
        <position position="1"/>
    </location>
</feature>
<reference evidence="2 3" key="1">
    <citation type="submission" date="2014-03" db="EMBL/GenBank/DDBJ databases">
        <title>Draft genome of the hookworm Oesophagostomum dentatum.</title>
        <authorList>
            <person name="Mitreva M."/>
        </authorList>
    </citation>
    <scope>NUCLEOTIDE SEQUENCE [LARGE SCALE GENOMIC DNA]</scope>
    <source>
        <strain evidence="2 3">OD-Hann</strain>
    </source>
</reference>
<feature type="compositionally biased region" description="Basic and acidic residues" evidence="1">
    <location>
        <begin position="283"/>
        <end position="305"/>
    </location>
</feature>
<proteinExistence type="predicted"/>
<sequence length="357" mass="40227">LKSDSWTDNSVEFPKLATSRSLLPILGQRSGRPAKAKTFIASTAALQKMALPQIQVADDDGDLIAPFNEKQSKQPDLRTQYKKEDNILELMNKHEEDVLNSERTTKAKILDDKKEKENRTHENRLNAQEQKIKEDETFSDTAVESVDNEAGERILANAPSTRNPNLRIVAAGQRLYKLEGSPRYLSILNGEVELPAIEISDRGGNRKEKSVVRNGIIVDRVAYSPLAEAKAVISDHRHPLGVRLVNVRPSGLKRVPMSEMTEDQDAPPNPRLARGAKTNYLRRSPEAPRRSRADQNRVIDREAAGGRRRKYHGVKTRVASIQLGLTPPIYIRRTDEADGVRNTRPSLDFWAKQRLLR</sequence>
<evidence type="ECO:0000313" key="3">
    <source>
        <dbReference type="Proteomes" id="UP000053660"/>
    </source>
</evidence>
<protein>
    <submittedName>
        <fullName evidence="2">Uncharacterized protein</fullName>
    </submittedName>
</protein>
<keyword evidence="3" id="KW-1185">Reference proteome</keyword>
<gene>
    <name evidence="2" type="ORF">OESDEN_20672</name>
</gene>
<name>A0A0B1S732_OESDE</name>
<evidence type="ECO:0000256" key="1">
    <source>
        <dbReference type="SAM" id="MobiDB-lite"/>
    </source>
</evidence>